<comment type="caution">
    <text evidence="1">The sequence shown here is derived from an EMBL/GenBank/DDBJ whole genome shotgun (WGS) entry which is preliminary data.</text>
</comment>
<gene>
    <name evidence="1" type="ORF">WI372_04445</name>
</gene>
<dbReference type="PROSITE" id="PS51257">
    <property type="entry name" value="PROKAR_LIPOPROTEIN"/>
    <property type="match status" value="1"/>
</dbReference>
<dbReference type="Gene3D" id="3.60.21.10">
    <property type="match status" value="1"/>
</dbReference>
<keyword evidence="2" id="KW-1185">Reference proteome</keyword>
<dbReference type="SUPFAM" id="SSF56300">
    <property type="entry name" value="Metallo-dependent phosphatases"/>
    <property type="match status" value="1"/>
</dbReference>
<reference evidence="1 2" key="1">
    <citation type="submission" date="2024-02" db="EMBL/GenBank/DDBJ databases">
        <title>A novel Gemmatimonadota bacterium.</title>
        <authorList>
            <person name="Du Z.-J."/>
            <person name="Ye Y.-Q."/>
        </authorList>
    </citation>
    <scope>NUCLEOTIDE SEQUENCE [LARGE SCALE GENOMIC DNA]</scope>
    <source>
        <strain evidence="1 2">DH-20</strain>
    </source>
</reference>
<evidence type="ECO:0008006" key="3">
    <source>
        <dbReference type="Google" id="ProtNLM"/>
    </source>
</evidence>
<sequence length="408" mass="43761">MKAPFKGFLGGLLLAAGCVTGTPPEFRGDPPMDFPEPDAVDAVVFLIGDAGDATPDNSPVLRRLAADVEYWAELLERDSAVTVAFLGDNVYPVGVRDRGHPEFAADSARLWSQIGVLAGPFARERGAAGFFLAGNHDWGNTIGEMGVVRLQNQAALLDSARADGIAVSMVPAPGDPGPWVNDVRSNVRLMAIDTHWFLQSPTAQARNEFFLSVYEAMVAAEDRHLIMMAHHPYQSAGPHGLLTPGDQGLGLMYLMRRSGALVQDLNSPIYDDFRRRLDGTFEQVGRPPLVFAAGHDHSLQVLDPDSEGGPETVLVSGAGSKLTAVADAPELRYAASRPGYMMLIFRSNEAVDLYVVAAPTADPTCPEGEGFDRESCMAETTEGISLVYAERLAPEASLPDTSAVSPRR</sequence>
<protein>
    <recommendedName>
        <fullName evidence="3">Calcineurin-like phosphoesterase domain-containing protein</fullName>
    </recommendedName>
</protein>
<dbReference type="EMBL" id="JBBHLI010000002">
    <property type="protein sequence ID" value="MEK9500216.1"/>
    <property type="molecule type" value="Genomic_DNA"/>
</dbReference>
<dbReference type="RefSeq" id="WP_405286414.1">
    <property type="nucleotide sequence ID" value="NZ_JBBHLI010000002.1"/>
</dbReference>
<name>A0ABU9E669_9BACT</name>
<dbReference type="Proteomes" id="UP001484239">
    <property type="component" value="Unassembled WGS sequence"/>
</dbReference>
<evidence type="ECO:0000313" key="1">
    <source>
        <dbReference type="EMBL" id="MEK9500216.1"/>
    </source>
</evidence>
<evidence type="ECO:0000313" key="2">
    <source>
        <dbReference type="Proteomes" id="UP001484239"/>
    </source>
</evidence>
<organism evidence="1 2">
    <name type="scientific">Gaopeijia maritima</name>
    <dbReference type="NCBI Taxonomy" id="3119007"/>
    <lineage>
        <taxon>Bacteria</taxon>
        <taxon>Pseudomonadati</taxon>
        <taxon>Gemmatimonadota</taxon>
        <taxon>Longimicrobiia</taxon>
        <taxon>Gaopeijiales</taxon>
        <taxon>Gaopeijiaceae</taxon>
        <taxon>Gaopeijia</taxon>
    </lineage>
</organism>
<proteinExistence type="predicted"/>
<dbReference type="InterPro" id="IPR029052">
    <property type="entry name" value="Metallo-depent_PP-like"/>
</dbReference>
<accession>A0ABU9E669</accession>